<dbReference type="AlphaFoldDB" id="A0A1A5YLZ6"/>
<dbReference type="InterPro" id="IPR011009">
    <property type="entry name" value="Kinase-like_dom_sf"/>
</dbReference>
<dbReference type="STRING" id="1844972.A7K91_24665"/>
<sequence length="302" mass="34331">MIPACFSEYSSKMPLLNNVEEWTLLRKWSLSEVYRATLKTEETLIIKWGGSEMAGEAKIYRSLVQPLQLKAPRIFDFVSLKDSGVMIMEDAGEKNIEQQPQPAYFLEAARELASLRARATSNLQGGMLPKVDFDAYYVSMDDILKLLDDLLKSNKLAGANVLVKLKHVLPCQLDKLYQTVPISIVHHDYHAKNLLIQNNGIMPIDWSIAYLSPHLGDLYCLIKEAQTWSSLTKEDIISAYLDAAELEMKQLNWQLRIGGLCWLIKTLRWLVYGGTDIIPGSDSWIPDLLKDVEHLNQEDVFS</sequence>
<organism evidence="2 3">
    <name type="scientific">Paenibacillus oryzae</name>
    <dbReference type="NCBI Taxonomy" id="1844972"/>
    <lineage>
        <taxon>Bacteria</taxon>
        <taxon>Bacillati</taxon>
        <taxon>Bacillota</taxon>
        <taxon>Bacilli</taxon>
        <taxon>Bacillales</taxon>
        <taxon>Paenibacillaceae</taxon>
        <taxon>Paenibacillus</taxon>
    </lineage>
</organism>
<dbReference type="Gene3D" id="3.90.1200.10">
    <property type="match status" value="1"/>
</dbReference>
<dbReference type="EMBL" id="LYPA01000047">
    <property type="protein sequence ID" value="OBR66410.1"/>
    <property type="molecule type" value="Genomic_DNA"/>
</dbReference>
<dbReference type="InterPro" id="IPR002575">
    <property type="entry name" value="Aminoglycoside_PTrfase"/>
</dbReference>
<accession>A0A1A5YLZ6</accession>
<gene>
    <name evidence="2" type="ORF">A7K91_24665</name>
</gene>
<evidence type="ECO:0000313" key="3">
    <source>
        <dbReference type="Proteomes" id="UP000092024"/>
    </source>
</evidence>
<proteinExistence type="predicted"/>
<dbReference type="Pfam" id="PF01636">
    <property type="entry name" value="APH"/>
    <property type="match status" value="1"/>
</dbReference>
<evidence type="ECO:0000259" key="1">
    <source>
        <dbReference type="Pfam" id="PF01636"/>
    </source>
</evidence>
<evidence type="ECO:0000313" key="2">
    <source>
        <dbReference type="EMBL" id="OBR66410.1"/>
    </source>
</evidence>
<name>A0A1A5YLZ6_9BACL</name>
<dbReference type="RefSeq" id="WP_068682116.1">
    <property type="nucleotide sequence ID" value="NZ_LYPA01000047.1"/>
</dbReference>
<dbReference type="SUPFAM" id="SSF56112">
    <property type="entry name" value="Protein kinase-like (PK-like)"/>
    <property type="match status" value="1"/>
</dbReference>
<feature type="domain" description="Aminoglycoside phosphotransferase" evidence="1">
    <location>
        <begin position="53"/>
        <end position="244"/>
    </location>
</feature>
<dbReference type="OrthoDB" id="9800774at2"/>
<protein>
    <recommendedName>
        <fullName evidence="1">Aminoglycoside phosphotransferase domain-containing protein</fullName>
    </recommendedName>
</protein>
<keyword evidence="3" id="KW-1185">Reference proteome</keyword>
<dbReference type="Proteomes" id="UP000092024">
    <property type="component" value="Unassembled WGS sequence"/>
</dbReference>
<comment type="caution">
    <text evidence="2">The sequence shown here is derived from an EMBL/GenBank/DDBJ whole genome shotgun (WGS) entry which is preliminary data.</text>
</comment>
<reference evidence="2 3" key="1">
    <citation type="submission" date="2016-05" db="EMBL/GenBank/DDBJ databases">
        <title>Paenibacillus oryzae. sp. nov., isolated from the rice root.</title>
        <authorList>
            <person name="Zhang J."/>
            <person name="Zhang X."/>
        </authorList>
    </citation>
    <scope>NUCLEOTIDE SEQUENCE [LARGE SCALE GENOMIC DNA]</scope>
    <source>
        <strain evidence="2 3">1DrF-4</strain>
    </source>
</reference>